<sequence>MASTDASPGRLQMEAGRLLISGDWTLTHHRELREQVLAHRRDAAPDATLDLSGLAALDTAGARLLVELVGADRVAEVSRWAPDLPKARQALLETVAKVLREPLEPEAPRRAALADWLVDIGERITALWHQQRLLLGFIGLTLTTLLACLVRPWRWRVTALVAHVHQTGLNAVPIVALLTFLVGAVVAFLGATVLRDFGATIFTVNLVAFAFLREFGVLLAAILLAGRTASAFTAQIGSMKANEEIDAIRALGLDPVELLVLPRLLAMMVILPILTFIGMLCGILGGALVCIFMLDISATQFLLILQRDIPLNHFLVGLGKAPLFAFLIAVIGCLEGFKVSGSAQSVGEHTTSSVVQSIFMVILLDAVAALFFMEMGW</sequence>
<feature type="transmembrane region" description="Helical" evidence="1">
    <location>
        <begin position="354"/>
        <end position="373"/>
    </location>
</feature>
<dbReference type="Pfam" id="PF13466">
    <property type="entry name" value="STAS_2"/>
    <property type="match status" value="1"/>
</dbReference>
<name>A0ABY9H5L1_9GAMM</name>
<evidence type="ECO:0000256" key="1">
    <source>
        <dbReference type="RuleBase" id="RU362044"/>
    </source>
</evidence>
<dbReference type="EMBL" id="CP131913">
    <property type="protein sequence ID" value="WLI73775.1"/>
    <property type="molecule type" value="Genomic_DNA"/>
</dbReference>
<keyword evidence="1" id="KW-0472">Membrane</keyword>
<protein>
    <submittedName>
        <fullName evidence="3">MlaE family lipid ABC transporter permease subunit</fullName>
    </submittedName>
</protein>
<keyword evidence="1" id="KW-1133">Transmembrane helix</keyword>
<evidence type="ECO:0000313" key="4">
    <source>
        <dbReference type="Proteomes" id="UP001235344"/>
    </source>
</evidence>
<evidence type="ECO:0000259" key="2">
    <source>
        <dbReference type="Pfam" id="PF13466"/>
    </source>
</evidence>
<feature type="transmembrane region" description="Helical" evidence="1">
    <location>
        <begin position="173"/>
        <end position="194"/>
    </location>
</feature>
<keyword evidence="1" id="KW-0812">Transmembrane</keyword>
<proteinExistence type="inferred from homology"/>
<dbReference type="InterPro" id="IPR030802">
    <property type="entry name" value="Permease_MalE"/>
</dbReference>
<keyword evidence="1" id="KW-1003">Cell membrane</keyword>
<accession>A0ABY9H5L1</accession>
<dbReference type="Proteomes" id="UP001235344">
    <property type="component" value="Chromosome"/>
</dbReference>
<feature type="transmembrane region" description="Helical" evidence="1">
    <location>
        <begin position="133"/>
        <end position="153"/>
    </location>
</feature>
<organism evidence="3 4">
    <name type="scientific">Halomonas alkalicola</name>
    <dbReference type="NCBI Taxonomy" id="1930622"/>
    <lineage>
        <taxon>Bacteria</taxon>
        <taxon>Pseudomonadati</taxon>
        <taxon>Pseudomonadota</taxon>
        <taxon>Gammaproteobacteria</taxon>
        <taxon>Oceanospirillales</taxon>
        <taxon>Halomonadaceae</taxon>
        <taxon>Halomonas</taxon>
    </lineage>
</organism>
<dbReference type="InterPro" id="IPR003453">
    <property type="entry name" value="ABC_MlaE_roteobac"/>
</dbReference>
<dbReference type="PANTHER" id="PTHR30188">
    <property type="entry name" value="ABC TRANSPORTER PERMEASE PROTEIN-RELATED"/>
    <property type="match status" value="1"/>
</dbReference>
<feature type="transmembrane region" description="Helical" evidence="1">
    <location>
        <begin position="206"/>
        <end position="225"/>
    </location>
</feature>
<feature type="domain" description="MlaB-like STAS" evidence="2">
    <location>
        <begin position="20"/>
        <end position="70"/>
    </location>
</feature>
<feature type="transmembrane region" description="Helical" evidence="1">
    <location>
        <begin position="264"/>
        <end position="294"/>
    </location>
</feature>
<comment type="subcellular location">
    <subcellularLocation>
        <location evidence="1">Cell inner membrane</location>
        <topology evidence="1">Multi-pass membrane protein</topology>
    </subcellularLocation>
</comment>
<dbReference type="InterPro" id="IPR058548">
    <property type="entry name" value="MlaB-like_STAS"/>
</dbReference>
<dbReference type="Pfam" id="PF02405">
    <property type="entry name" value="MlaE"/>
    <property type="match status" value="1"/>
</dbReference>
<reference evidence="3 4" key="1">
    <citation type="submission" date="2023-08" db="EMBL/GenBank/DDBJ databases">
        <title>Transcriptome Analysis of Halomonas alkalicola CICC 11012s to Identify the Genes Involved in Alkaline Tolerances.</title>
        <authorList>
            <person name="Zhai L."/>
        </authorList>
    </citation>
    <scope>NUCLEOTIDE SEQUENCE [LARGE SCALE GENOMIC DNA]</scope>
    <source>
        <strain evidence="3 4">CICC 11012s</strain>
    </source>
</reference>
<dbReference type="RefSeq" id="WP_305501579.1">
    <property type="nucleotide sequence ID" value="NZ_CP131913.1"/>
</dbReference>
<dbReference type="Gene3D" id="3.30.750.24">
    <property type="entry name" value="STAS domain"/>
    <property type="match status" value="1"/>
</dbReference>
<dbReference type="NCBIfam" id="TIGR00056">
    <property type="entry name" value="MlaE family lipid ABC transporter permease subunit"/>
    <property type="match status" value="1"/>
</dbReference>
<dbReference type="PANTHER" id="PTHR30188:SF3">
    <property type="entry name" value="ABC TRANSPORTER PERMEASE"/>
    <property type="match status" value="1"/>
</dbReference>
<gene>
    <name evidence="3" type="ORF">B6N23_02210</name>
</gene>
<comment type="similarity">
    <text evidence="1">Belongs to the MlaE permease family.</text>
</comment>
<keyword evidence="1" id="KW-0997">Cell inner membrane</keyword>
<evidence type="ECO:0000313" key="3">
    <source>
        <dbReference type="EMBL" id="WLI73775.1"/>
    </source>
</evidence>
<dbReference type="SUPFAM" id="SSF52091">
    <property type="entry name" value="SpoIIaa-like"/>
    <property type="match status" value="1"/>
</dbReference>
<keyword evidence="4" id="KW-1185">Reference proteome</keyword>
<dbReference type="InterPro" id="IPR036513">
    <property type="entry name" value="STAS_dom_sf"/>
</dbReference>
<feature type="transmembrane region" description="Helical" evidence="1">
    <location>
        <begin position="314"/>
        <end position="334"/>
    </location>
</feature>